<dbReference type="Gene3D" id="2.40.50.140">
    <property type="entry name" value="Nucleic acid-binding proteins"/>
    <property type="match status" value="1"/>
</dbReference>
<dbReference type="InterPro" id="IPR033714">
    <property type="entry name" value="tRNA_bind_bactPheRS"/>
</dbReference>
<dbReference type="InterPro" id="IPR036690">
    <property type="entry name" value="Fdx_antiC-bd_sf"/>
</dbReference>
<evidence type="ECO:0000256" key="9">
    <source>
        <dbReference type="ARBA" id="ARBA00022840"/>
    </source>
</evidence>
<dbReference type="GO" id="GO:0004826">
    <property type="term" value="F:phenylalanine-tRNA ligase activity"/>
    <property type="evidence" value="ECO:0007669"/>
    <property type="project" value="UniProtKB-UniRule"/>
</dbReference>
<dbReference type="CDD" id="cd02796">
    <property type="entry name" value="tRNA_bind_bactPheRS"/>
    <property type="match status" value="1"/>
</dbReference>
<keyword evidence="10 15" id="KW-0460">Magnesium</keyword>
<dbReference type="AlphaFoldDB" id="A0A448UCM3"/>
<dbReference type="PROSITE" id="PS51483">
    <property type="entry name" value="B5"/>
    <property type="match status" value="1"/>
</dbReference>
<dbReference type="InterPro" id="IPR041616">
    <property type="entry name" value="PheRS_beta_core"/>
</dbReference>
<dbReference type="Gene3D" id="3.30.70.380">
    <property type="entry name" value="Ferrodoxin-fold anticodon-binding domain"/>
    <property type="match status" value="1"/>
</dbReference>
<comment type="subcellular location">
    <subcellularLocation>
        <location evidence="1 15">Cytoplasm</location>
    </subcellularLocation>
</comment>
<dbReference type="Pfam" id="PF03483">
    <property type="entry name" value="B3_4"/>
    <property type="match status" value="1"/>
</dbReference>
<dbReference type="SMART" id="SM00873">
    <property type="entry name" value="B3_4"/>
    <property type="match status" value="1"/>
</dbReference>
<dbReference type="Pfam" id="PF03147">
    <property type="entry name" value="FDX-ACB"/>
    <property type="match status" value="1"/>
</dbReference>
<feature type="domain" description="B5" evidence="19">
    <location>
        <begin position="400"/>
        <end position="475"/>
    </location>
</feature>
<comment type="similarity">
    <text evidence="2 15">Belongs to the phenylalanyl-tRNA synthetase beta subunit family. Type 1 subfamily.</text>
</comment>
<proteinExistence type="inferred from homology"/>
<comment type="cofactor">
    <cofactor evidence="15">
        <name>Mg(2+)</name>
        <dbReference type="ChEBI" id="CHEBI:18420"/>
    </cofactor>
    <text evidence="15">Binds 2 magnesium ions per tetramer.</text>
</comment>
<dbReference type="FunFam" id="2.40.50.140:FF:000045">
    <property type="entry name" value="Phenylalanine--tRNA ligase beta subunit"/>
    <property type="match status" value="1"/>
</dbReference>
<dbReference type="FunFam" id="3.30.56.10:FF:000002">
    <property type="entry name" value="Phenylalanine--tRNA ligase beta subunit"/>
    <property type="match status" value="1"/>
</dbReference>
<gene>
    <name evidence="15 20" type="primary">pheT</name>
    <name evidence="20" type="ORF">NCTC12227_01387</name>
</gene>
<dbReference type="InterPro" id="IPR045864">
    <property type="entry name" value="aa-tRNA-synth_II/BPL/LPL"/>
</dbReference>
<dbReference type="FunFam" id="3.30.930.10:FF:000022">
    <property type="entry name" value="Phenylalanine--tRNA ligase beta subunit"/>
    <property type="match status" value="1"/>
</dbReference>
<evidence type="ECO:0000259" key="17">
    <source>
        <dbReference type="PROSITE" id="PS50886"/>
    </source>
</evidence>
<dbReference type="HAMAP" id="MF_00283">
    <property type="entry name" value="Phe_tRNA_synth_beta1"/>
    <property type="match status" value="1"/>
</dbReference>
<evidence type="ECO:0000313" key="21">
    <source>
        <dbReference type="Proteomes" id="UP000268229"/>
    </source>
</evidence>
<dbReference type="EMBL" id="LR134516">
    <property type="protein sequence ID" value="VEJ21643.1"/>
    <property type="molecule type" value="Genomic_DNA"/>
</dbReference>
<evidence type="ECO:0000256" key="15">
    <source>
        <dbReference type="HAMAP-Rule" id="MF_00283"/>
    </source>
</evidence>
<dbReference type="SMART" id="SM00874">
    <property type="entry name" value="B5"/>
    <property type="match status" value="1"/>
</dbReference>
<dbReference type="KEGG" id="nani:NCTC12227_01387"/>
<keyword evidence="12 15" id="KW-0648">Protein biosynthesis</keyword>
<dbReference type="SUPFAM" id="SSF55681">
    <property type="entry name" value="Class II aaRS and biotin synthetases"/>
    <property type="match status" value="1"/>
</dbReference>
<organism evidence="20 21">
    <name type="scientific">Neisseria animaloris</name>
    <dbReference type="NCBI Taxonomy" id="326522"/>
    <lineage>
        <taxon>Bacteria</taxon>
        <taxon>Pseudomonadati</taxon>
        <taxon>Pseudomonadota</taxon>
        <taxon>Betaproteobacteria</taxon>
        <taxon>Neisseriales</taxon>
        <taxon>Neisseriaceae</taxon>
        <taxon>Neisseria</taxon>
    </lineage>
</organism>
<keyword evidence="9 15" id="KW-0067">ATP-binding</keyword>
<evidence type="ECO:0000256" key="3">
    <source>
        <dbReference type="ARBA" id="ARBA00011209"/>
    </source>
</evidence>
<keyword evidence="7 15" id="KW-0479">Metal-binding</keyword>
<dbReference type="Pfam" id="PF01588">
    <property type="entry name" value="tRNA_bind"/>
    <property type="match status" value="1"/>
</dbReference>
<dbReference type="InterPro" id="IPR002547">
    <property type="entry name" value="tRNA-bd_dom"/>
</dbReference>
<dbReference type="Proteomes" id="UP000268229">
    <property type="component" value="Chromosome"/>
</dbReference>
<dbReference type="PANTHER" id="PTHR10947">
    <property type="entry name" value="PHENYLALANYL-TRNA SYNTHETASE BETA CHAIN AND LEUCINE-RICH REPEAT-CONTAINING PROTEIN 47"/>
    <property type="match status" value="1"/>
</dbReference>
<dbReference type="GO" id="GO:0000049">
    <property type="term" value="F:tRNA binding"/>
    <property type="evidence" value="ECO:0007669"/>
    <property type="project" value="UniProtKB-UniRule"/>
</dbReference>
<evidence type="ECO:0000256" key="13">
    <source>
        <dbReference type="ARBA" id="ARBA00023146"/>
    </source>
</evidence>
<dbReference type="InterPro" id="IPR005146">
    <property type="entry name" value="B3/B4_tRNA-bd"/>
</dbReference>
<dbReference type="STRING" id="326522.BWD08_05855"/>
<dbReference type="PROSITE" id="PS51447">
    <property type="entry name" value="FDX_ACB"/>
    <property type="match status" value="1"/>
</dbReference>
<dbReference type="SUPFAM" id="SSF54991">
    <property type="entry name" value="Anticodon-binding domain of PheRS"/>
    <property type="match status" value="1"/>
</dbReference>
<dbReference type="FunFam" id="3.30.70.380:FF:000001">
    <property type="entry name" value="Phenylalanine--tRNA ligase beta subunit"/>
    <property type="match status" value="1"/>
</dbReference>
<evidence type="ECO:0000256" key="5">
    <source>
        <dbReference type="ARBA" id="ARBA00022555"/>
    </source>
</evidence>
<feature type="binding site" evidence="15">
    <location>
        <position position="453"/>
    </location>
    <ligand>
        <name>Mg(2+)</name>
        <dbReference type="ChEBI" id="CHEBI:18420"/>
        <note>shared with alpha subunit</note>
    </ligand>
</feature>
<dbReference type="Pfam" id="PF17759">
    <property type="entry name" value="tRNA_synthFbeta"/>
    <property type="match status" value="1"/>
</dbReference>
<evidence type="ECO:0000256" key="1">
    <source>
        <dbReference type="ARBA" id="ARBA00004496"/>
    </source>
</evidence>
<evidence type="ECO:0000256" key="8">
    <source>
        <dbReference type="ARBA" id="ARBA00022741"/>
    </source>
</evidence>
<dbReference type="Gene3D" id="3.50.40.10">
    <property type="entry name" value="Phenylalanyl-trna Synthetase, Chain B, domain 3"/>
    <property type="match status" value="1"/>
</dbReference>
<dbReference type="SUPFAM" id="SSF46955">
    <property type="entry name" value="Putative DNA-binding domain"/>
    <property type="match status" value="1"/>
</dbReference>
<dbReference type="Gene3D" id="3.30.56.10">
    <property type="match status" value="2"/>
</dbReference>
<feature type="binding site" evidence="15">
    <location>
        <position position="462"/>
    </location>
    <ligand>
        <name>Mg(2+)</name>
        <dbReference type="ChEBI" id="CHEBI:18420"/>
        <note>shared with alpha subunit</note>
    </ligand>
</feature>
<dbReference type="SMART" id="SM00896">
    <property type="entry name" value="FDX-ACB"/>
    <property type="match status" value="1"/>
</dbReference>
<keyword evidence="5 16" id="KW-0820">tRNA-binding</keyword>
<evidence type="ECO:0000256" key="7">
    <source>
        <dbReference type="ARBA" id="ARBA00022723"/>
    </source>
</evidence>
<dbReference type="OrthoDB" id="9805455at2"/>
<evidence type="ECO:0000256" key="2">
    <source>
        <dbReference type="ARBA" id="ARBA00008653"/>
    </source>
</evidence>
<dbReference type="PROSITE" id="PS50886">
    <property type="entry name" value="TRBD"/>
    <property type="match status" value="1"/>
</dbReference>
<dbReference type="InterPro" id="IPR004532">
    <property type="entry name" value="Phe-tRNA-ligase_IIc_bsu_bact"/>
</dbReference>
<dbReference type="InterPro" id="IPR009061">
    <property type="entry name" value="DNA-bd_dom_put_sf"/>
</dbReference>
<accession>A0A448UCM3</accession>
<feature type="domain" description="FDX-ACB" evidence="18">
    <location>
        <begin position="694"/>
        <end position="786"/>
    </location>
</feature>
<feature type="domain" description="TRNA-binding" evidence="17">
    <location>
        <begin position="39"/>
        <end position="149"/>
    </location>
</feature>
<dbReference type="InterPro" id="IPR005147">
    <property type="entry name" value="tRNA_synthase_B5-dom"/>
</dbReference>
<dbReference type="GO" id="GO:0005524">
    <property type="term" value="F:ATP binding"/>
    <property type="evidence" value="ECO:0007669"/>
    <property type="project" value="UniProtKB-UniRule"/>
</dbReference>
<evidence type="ECO:0000313" key="20">
    <source>
        <dbReference type="EMBL" id="VEJ21643.1"/>
    </source>
</evidence>
<feature type="binding site" evidence="15">
    <location>
        <position position="459"/>
    </location>
    <ligand>
        <name>Mg(2+)</name>
        <dbReference type="ChEBI" id="CHEBI:18420"/>
        <note>shared with alpha subunit</note>
    </ligand>
</feature>
<evidence type="ECO:0000256" key="4">
    <source>
        <dbReference type="ARBA" id="ARBA00022490"/>
    </source>
</evidence>
<keyword evidence="4 15" id="KW-0963">Cytoplasm</keyword>
<dbReference type="InterPro" id="IPR045060">
    <property type="entry name" value="Phe-tRNA-ligase_IIc_bsu"/>
</dbReference>
<keyword evidence="11 16" id="KW-0694">RNA-binding</keyword>
<evidence type="ECO:0000256" key="14">
    <source>
        <dbReference type="ARBA" id="ARBA00049255"/>
    </source>
</evidence>
<keyword evidence="21" id="KW-1185">Reference proteome</keyword>
<dbReference type="GO" id="GO:0006432">
    <property type="term" value="P:phenylalanyl-tRNA aminoacylation"/>
    <property type="evidence" value="ECO:0007669"/>
    <property type="project" value="UniProtKB-UniRule"/>
</dbReference>
<evidence type="ECO:0000256" key="10">
    <source>
        <dbReference type="ARBA" id="ARBA00022842"/>
    </source>
</evidence>
<evidence type="ECO:0000259" key="19">
    <source>
        <dbReference type="PROSITE" id="PS51483"/>
    </source>
</evidence>
<dbReference type="SUPFAM" id="SSF56037">
    <property type="entry name" value="PheT/TilS domain"/>
    <property type="match status" value="1"/>
</dbReference>
<comment type="catalytic activity">
    <reaction evidence="14 15">
        <text>tRNA(Phe) + L-phenylalanine + ATP = L-phenylalanyl-tRNA(Phe) + AMP + diphosphate + H(+)</text>
        <dbReference type="Rhea" id="RHEA:19413"/>
        <dbReference type="Rhea" id="RHEA-COMP:9668"/>
        <dbReference type="Rhea" id="RHEA-COMP:9699"/>
        <dbReference type="ChEBI" id="CHEBI:15378"/>
        <dbReference type="ChEBI" id="CHEBI:30616"/>
        <dbReference type="ChEBI" id="CHEBI:33019"/>
        <dbReference type="ChEBI" id="CHEBI:58095"/>
        <dbReference type="ChEBI" id="CHEBI:78442"/>
        <dbReference type="ChEBI" id="CHEBI:78531"/>
        <dbReference type="ChEBI" id="CHEBI:456215"/>
        <dbReference type="EC" id="6.1.1.20"/>
    </reaction>
</comment>
<protein>
    <recommendedName>
        <fullName evidence="15">Phenylalanine--tRNA ligase beta subunit</fullName>
        <ecNumber evidence="15">6.1.1.20</ecNumber>
    </recommendedName>
    <alternativeName>
        <fullName evidence="15">Phenylalanyl-tRNA synthetase beta subunit</fullName>
        <shortName evidence="15">PheRS</shortName>
    </alternativeName>
</protein>
<keyword evidence="6 15" id="KW-0436">Ligase</keyword>
<keyword evidence="8 15" id="KW-0547">Nucleotide-binding</keyword>
<keyword evidence="13 15" id="KW-0030">Aminoacyl-tRNA synthetase</keyword>
<dbReference type="SUPFAM" id="SSF50249">
    <property type="entry name" value="Nucleic acid-binding proteins"/>
    <property type="match status" value="1"/>
</dbReference>
<name>A0A448UCM3_9NEIS</name>
<dbReference type="PANTHER" id="PTHR10947:SF0">
    <property type="entry name" value="PHENYLALANINE--TRNA LIGASE BETA SUBUNIT"/>
    <property type="match status" value="1"/>
</dbReference>
<evidence type="ECO:0000259" key="18">
    <source>
        <dbReference type="PROSITE" id="PS51447"/>
    </source>
</evidence>
<dbReference type="InterPro" id="IPR012340">
    <property type="entry name" value="NA-bd_OB-fold"/>
</dbReference>
<dbReference type="EC" id="6.1.1.20" evidence="15"/>
<dbReference type="NCBIfam" id="NF045760">
    <property type="entry name" value="YtpR"/>
    <property type="match status" value="1"/>
</dbReference>
<dbReference type="Pfam" id="PF03484">
    <property type="entry name" value="B5"/>
    <property type="match status" value="1"/>
</dbReference>
<evidence type="ECO:0000256" key="11">
    <source>
        <dbReference type="ARBA" id="ARBA00022884"/>
    </source>
</evidence>
<comment type="subunit">
    <text evidence="3 15">Tetramer of two alpha and two beta subunits.</text>
</comment>
<dbReference type="CDD" id="cd00769">
    <property type="entry name" value="PheRS_beta_core"/>
    <property type="match status" value="1"/>
</dbReference>
<dbReference type="NCBIfam" id="TIGR00472">
    <property type="entry name" value="pheT_bact"/>
    <property type="match status" value="1"/>
</dbReference>
<reference evidence="20 21" key="1">
    <citation type="submission" date="2018-12" db="EMBL/GenBank/DDBJ databases">
        <authorList>
            <consortium name="Pathogen Informatics"/>
        </authorList>
    </citation>
    <scope>NUCLEOTIDE SEQUENCE [LARGE SCALE GENOMIC DNA]</scope>
    <source>
        <strain evidence="20 21">NCTC12227</strain>
    </source>
</reference>
<evidence type="ECO:0000256" key="16">
    <source>
        <dbReference type="PROSITE-ProRule" id="PRU00209"/>
    </source>
</evidence>
<dbReference type="GO" id="GO:0000287">
    <property type="term" value="F:magnesium ion binding"/>
    <property type="evidence" value="ECO:0007669"/>
    <property type="project" value="UniProtKB-UniRule"/>
</dbReference>
<dbReference type="FunFam" id="3.50.40.10:FF:000001">
    <property type="entry name" value="Phenylalanine--tRNA ligase beta subunit"/>
    <property type="match status" value="1"/>
</dbReference>
<evidence type="ECO:0000256" key="12">
    <source>
        <dbReference type="ARBA" id="ARBA00022917"/>
    </source>
</evidence>
<feature type="binding site" evidence="15">
    <location>
        <position position="463"/>
    </location>
    <ligand>
        <name>Mg(2+)</name>
        <dbReference type="ChEBI" id="CHEBI:18420"/>
        <note>shared with alpha subunit</note>
    </ligand>
</feature>
<dbReference type="InterPro" id="IPR005121">
    <property type="entry name" value="Fdx_antiC-bd"/>
</dbReference>
<sequence length="787" mass="85812">MQFSYHWLKTQAQTELSAEDMAHTLTMAGLEVEEAETAAPAFNGVVIAEVKAVEKHPDADRLNVTQVDAGTGELIQIVCGAPNVKPGIKVPCALPGAVLPGNFKIKPTKMRGQTSNGMLCSSKELGLPEDGVDGLLILPADAPVGQNIRDYLDLDDTVFTLKITPNRADCLSIKGLAREVAALTQCNNVPVAIQTASINSDRIQPVRIDAPEDCGRFISRVIENVNAKAITPDWMKQRLVRSGIRSVSALVDIGNYVMLELGQPMHVFDADKLNGSIIVRRAQNGETLACLNEKNVVLADNTLVIADEKGVLSMAGLMGGEASAVSDDTQNIVLESAYFAPEIIAGKSRQYGFGSDSSFRFERGVDWQLQADAIERATQLIVDICGGSVGAMTEAVGTLPVRKKVQVRLNRVEKVLGVKVAAEQVQAILQHLGLNPVATAEGFEVTAPSFRFDIEIEADLIEEIARVYGYENIPDDYTSGRLKMMALPETRRPRLDVYRQLVARGYQEVVSYAFVNAQWEQDFAANGNPIRLQNPLAAQYSVMRSTLIGGLVEILQNNLNRKQNRVRVFEIARVFSKDSDGRFVQNERIGGLVYGTAEPEQWGVKARPADFYDVKADVESSLAGKTVSFVKAEHPALHPGRTAKIVLDGKVIGFIGELHPKWLQKYDLPQAALVFELDIAAVTEAEKVVYKPVSKFQPARRDLAFVMPENMTHDDLLAVLRSVGSKLIQEISVFDVYRGTGLPEGMKSMAVKVILQDAEATLTDEVVESVMSKLVAAAEAAGTQLRC</sequence>
<dbReference type="InterPro" id="IPR020825">
    <property type="entry name" value="Phe-tRNA_synthase-like_B3/B4"/>
</dbReference>
<dbReference type="Gene3D" id="3.30.930.10">
    <property type="entry name" value="Bira Bifunctional Protein, Domain 2"/>
    <property type="match status" value="1"/>
</dbReference>
<dbReference type="RefSeq" id="WP_126304834.1">
    <property type="nucleotide sequence ID" value="NZ_LR134516.1"/>
</dbReference>
<dbReference type="GO" id="GO:0009328">
    <property type="term" value="C:phenylalanine-tRNA ligase complex"/>
    <property type="evidence" value="ECO:0007669"/>
    <property type="project" value="TreeGrafter"/>
</dbReference>
<evidence type="ECO:0000256" key="6">
    <source>
        <dbReference type="ARBA" id="ARBA00022598"/>
    </source>
</evidence>